<evidence type="ECO:0000313" key="4">
    <source>
        <dbReference type="EMBL" id="KAL1265425.1"/>
    </source>
</evidence>
<name>A0ABR3MLC6_9TELE</name>
<comment type="caution">
    <text evidence="1">Lacks conserved residue(s) required for the propagation of feature annotation.</text>
</comment>
<dbReference type="EMBL" id="JAYMGO010000011">
    <property type="protein sequence ID" value="KAL1265425.1"/>
    <property type="molecule type" value="Genomic_DNA"/>
</dbReference>
<sequence length="201" mass="21932">MDGFLCAIVSLSNIFSSQFLSGVLDSLSVPQRRRRGDEQEDKVQARVEDQGLSENKMIATMIKPDTKHVLAIFVAASSTLCVATCPENHFQLQESLCCLNCPEGMYVARNCSGGPTNHIGVLCTQCLRCEDIGEETVSQCTQFSNTQCAKKVLQITWNGFLYAIAAVSMLAVIVATCFFSRISKSGESDDSSAEEPFHISI</sequence>
<keyword evidence="2" id="KW-1133">Transmembrane helix</keyword>
<dbReference type="PROSITE" id="PS50050">
    <property type="entry name" value="TNFR_NGFR_2"/>
    <property type="match status" value="1"/>
</dbReference>
<protein>
    <recommendedName>
        <fullName evidence="3">TNFR-Cys domain-containing protein</fullName>
    </recommendedName>
</protein>
<keyword evidence="2" id="KW-0472">Membrane</keyword>
<proteinExistence type="predicted"/>
<organism evidence="4 5">
    <name type="scientific">Cirrhinus molitorella</name>
    <name type="common">mud carp</name>
    <dbReference type="NCBI Taxonomy" id="172907"/>
    <lineage>
        <taxon>Eukaryota</taxon>
        <taxon>Metazoa</taxon>
        <taxon>Chordata</taxon>
        <taxon>Craniata</taxon>
        <taxon>Vertebrata</taxon>
        <taxon>Euteleostomi</taxon>
        <taxon>Actinopterygii</taxon>
        <taxon>Neopterygii</taxon>
        <taxon>Teleostei</taxon>
        <taxon>Ostariophysi</taxon>
        <taxon>Cypriniformes</taxon>
        <taxon>Cyprinidae</taxon>
        <taxon>Labeoninae</taxon>
        <taxon>Labeonini</taxon>
        <taxon>Cirrhinus</taxon>
    </lineage>
</organism>
<evidence type="ECO:0000256" key="1">
    <source>
        <dbReference type="PROSITE-ProRule" id="PRU00206"/>
    </source>
</evidence>
<keyword evidence="2" id="KW-0812">Transmembrane</keyword>
<dbReference type="InterPro" id="IPR001368">
    <property type="entry name" value="TNFR/NGFR_Cys_rich_reg"/>
</dbReference>
<feature type="transmembrane region" description="Helical" evidence="2">
    <location>
        <begin position="160"/>
        <end position="179"/>
    </location>
</feature>
<evidence type="ECO:0000256" key="2">
    <source>
        <dbReference type="SAM" id="Phobius"/>
    </source>
</evidence>
<keyword evidence="5" id="KW-1185">Reference proteome</keyword>
<reference evidence="4 5" key="1">
    <citation type="submission" date="2023-09" db="EMBL/GenBank/DDBJ databases">
        <authorList>
            <person name="Wang M."/>
        </authorList>
    </citation>
    <scope>NUCLEOTIDE SEQUENCE [LARGE SCALE GENOMIC DNA]</scope>
    <source>
        <strain evidence="4">GT-2023</strain>
        <tissue evidence="4">Liver</tissue>
    </source>
</reference>
<evidence type="ECO:0000313" key="5">
    <source>
        <dbReference type="Proteomes" id="UP001558613"/>
    </source>
</evidence>
<gene>
    <name evidence="4" type="ORF">QQF64_003452</name>
</gene>
<accession>A0ABR3MLC6</accession>
<feature type="domain" description="TNFR-Cys" evidence="3">
    <location>
        <begin position="100"/>
        <end position="148"/>
    </location>
</feature>
<dbReference type="Proteomes" id="UP001558613">
    <property type="component" value="Unassembled WGS sequence"/>
</dbReference>
<evidence type="ECO:0000259" key="3">
    <source>
        <dbReference type="PROSITE" id="PS50050"/>
    </source>
</evidence>
<feature type="repeat" description="TNFR-Cys" evidence="1">
    <location>
        <begin position="100"/>
        <end position="148"/>
    </location>
</feature>
<comment type="caution">
    <text evidence="4">The sequence shown here is derived from an EMBL/GenBank/DDBJ whole genome shotgun (WGS) entry which is preliminary data.</text>
</comment>
<dbReference type="Pfam" id="PF00020">
    <property type="entry name" value="TNFR_c6"/>
    <property type="match status" value="1"/>
</dbReference>